<dbReference type="CDD" id="cd08023">
    <property type="entry name" value="GH16_laminarinase_like"/>
    <property type="match status" value="1"/>
</dbReference>
<keyword evidence="2" id="KW-0812">Transmembrane</keyword>
<proteinExistence type="inferred from homology"/>
<evidence type="ECO:0000256" key="1">
    <source>
        <dbReference type="ARBA" id="ARBA00006865"/>
    </source>
</evidence>
<protein>
    <recommendedName>
        <fullName evidence="3">GH16 domain-containing protein</fullName>
    </recommendedName>
</protein>
<dbReference type="RefSeq" id="WP_338226053.1">
    <property type="nucleotide sequence ID" value="NZ_BTPD01000017.1"/>
</dbReference>
<sequence>MYSFDQLGSGLESFAGLFPAIQKTWVLILIPLFSVIFFPTIAQTGATLLWSDEFDQNGLPDPEKWAYNVGDHGWGNNELQFYTEANPANARVENGVLIIEAKQDSSFAKGYSSARLVTKGKAAWQYGYIEVRAKLPEGVGTWPAIWMLAEENRHGGWPKNGEIDIMEHVGYDPGTVHGTVHTAAFNHTRNTHKGAQVNVPDFNSEFHLYAIDWTAEKIDFYKDGQRYFTFENTGGDYQEWPFDQPFHLILNIAVGGNWGGQKGVDPDIWPQRMEIDYVRVYNQMPKGQ</sequence>
<feature type="domain" description="GH16" evidence="3">
    <location>
        <begin position="31"/>
        <end position="286"/>
    </location>
</feature>
<dbReference type="SUPFAM" id="SSF49899">
    <property type="entry name" value="Concanavalin A-like lectins/glucanases"/>
    <property type="match status" value="1"/>
</dbReference>
<evidence type="ECO:0000256" key="2">
    <source>
        <dbReference type="SAM" id="Phobius"/>
    </source>
</evidence>
<evidence type="ECO:0000259" key="3">
    <source>
        <dbReference type="PROSITE" id="PS51762"/>
    </source>
</evidence>
<dbReference type="EMBL" id="BTPD01000017">
    <property type="protein sequence ID" value="GMQ31286.1"/>
    <property type="molecule type" value="Genomic_DNA"/>
</dbReference>
<dbReference type="PANTHER" id="PTHR10963">
    <property type="entry name" value="GLYCOSYL HYDROLASE-RELATED"/>
    <property type="match status" value="1"/>
</dbReference>
<dbReference type="Pfam" id="PF00722">
    <property type="entry name" value="Glyco_hydro_16"/>
    <property type="match status" value="1"/>
</dbReference>
<name>A0ABQ6PTK7_9BACT</name>
<reference evidence="4 5" key="1">
    <citation type="submission" date="2023-08" db="EMBL/GenBank/DDBJ databases">
        <title>Draft genome sequence of Algoriphagus confluentis.</title>
        <authorList>
            <person name="Takatani N."/>
            <person name="Hosokawa M."/>
            <person name="Sawabe T."/>
        </authorList>
    </citation>
    <scope>NUCLEOTIDE SEQUENCE [LARGE SCALE GENOMIC DNA]</scope>
    <source>
        <strain evidence="4 5">NBRC 111222</strain>
    </source>
</reference>
<comment type="similarity">
    <text evidence="1">Belongs to the glycosyl hydrolase 16 family.</text>
</comment>
<dbReference type="InterPro" id="IPR013320">
    <property type="entry name" value="ConA-like_dom_sf"/>
</dbReference>
<dbReference type="PROSITE" id="PS51762">
    <property type="entry name" value="GH16_2"/>
    <property type="match status" value="1"/>
</dbReference>
<keyword evidence="5" id="KW-1185">Reference proteome</keyword>
<dbReference type="Gene3D" id="2.60.120.200">
    <property type="match status" value="1"/>
</dbReference>
<gene>
    <name evidence="4" type="ORF">Aconfl_39300</name>
</gene>
<evidence type="ECO:0000313" key="5">
    <source>
        <dbReference type="Proteomes" id="UP001338309"/>
    </source>
</evidence>
<feature type="transmembrane region" description="Helical" evidence="2">
    <location>
        <begin position="20"/>
        <end position="41"/>
    </location>
</feature>
<comment type="caution">
    <text evidence="4">The sequence shown here is derived from an EMBL/GenBank/DDBJ whole genome shotgun (WGS) entry which is preliminary data.</text>
</comment>
<keyword evidence="2" id="KW-0472">Membrane</keyword>
<dbReference type="Proteomes" id="UP001338309">
    <property type="component" value="Unassembled WGS sequence"/>
</dbReference>
<dbReference type="PANTHER" id="PTHR10963:SF55">
    <property type="entry name" value="GLYCOSIDE HYDROLASE FAMILY 16 PROTEIN"/>
    <property type="match status" value="1"/>
</dbReference>
<evidence type="ECO:0000313" key="4">
    <source>
        <dbReference type="EMBL" id="GMQ31286.1"/>
    </source>
</evidence>
<dbReference type="InterPro" id="IPR000757">
    <property type="entry name" value="Beta-glucanase-like"/>
</dbReference>
<dbReference type="InterPro" id="IPR050546">
    <property type="entry name" value="Glycosyl_Hydrlase_16"/>
</dbReference>
<organism evidence="4 5">
    <name type="scientific">Algoriphagus confluentis</name>
    <dbReference type="NCBI Taxonomy" id="1697556"/>
    <lineage>
        <taxon>Bacteria</taxon>
        <taxon>Pseudomonadati</taxon>
        <taxon>Bacteroidota</taxon>
        <taxon>Cytophagia</taxon>
        <taxon>Cytophagales</taxon>
        <taxon>Cyclobacteriaceae</taxon>
        <taxon>Algoriphagus</taxon>
    </lineage>
</organism>
<accession>A0ABQ6PTK7</accession>
<keyword evidence="2" id="KW-1133">Transmembrane helix</keyword>